<dbReference type="AlphaFoldDB" id="A0A484CR36"/>
<accession>A0A484CR36</accession>
<feature type="signal peptide" evidence="1">
    <location>
        <begin position="1"/>
        <end position="16"/>
    </location>
</feature>
<organism evidence="2 3">
    <name type="scientific">Perca flavescens</name>
    <name type="common">American yellow perch</name>
    <name type="synonym">Morone flavescens</name>
    <dbReference type="NCBI Taxonomy" id="8167"/>
    <lineage>
        <taxon>Eukaryota</taxon>
        <taxon>Metazoa</taxon>
        <taxon>Chordata</taxon>
        <taxon>Craniata</taxon>
        <taxon>Vertebrata</taxon>
        <taxon>Euteleostomi</taxon>
        <taxon>Actinopterygii</taxon>
        <taxon>Neopterygii</taxon>
        <taxon>Teleostei</taxon>
        <taxon>Neoteleostei</taxon>
        <taxon>Acanthomorphata</taxon>
        <taxon>Eupercaria</taxon>
        <taxon>Perciformes</taxon>
        <taxon>Percoidei</taxon>
        <taxon>Percidae</taxon>
        <taxon>Percinae</taxon>
        <taxon>Perca</taxon>
    </lineage>
</organism>
<gene>
    <name evidence="2" type="ORF">EPR50_G00128400</name>
</gene>
<keyword evidence="3" id="KW-1185">Reference proteome</keyword>
<keyword evidence="1" id="KW-0732">Signal</keyword>
<dbReference type="Proteomes" id="UP000295070">
    <property type="component" value="Chromosome 12"/>
</dbReference>
<name>A0A484CR36_PERFV</name>
<proteinExistence type="predicted"/>
<evidence type="ECO:0000313" key="3">
    <source>
        <dbReference type="Proteomes" id="UP000295070"/>
    </source>
</evidence>
<dbReference type="EMBL" id="SCKG01000012">
    <property type="protein sequence ID" value="TDH06037.1"/>
    <property type="molecule type" value="Genomic_DNA"/>
</dbReference>
<protein>
    <submittedName>
        <fullName evidence="2">Uncharacterized protein</fullName>
    </submittedName>
</protein>
<evidence type="ECO:0000256" key="1">
    <source>
        <dbReference type="SAM" id="SignalP"/>
    </source>
</evidence>
<comment type="caution">
    <text evidence="2">The sequence shown here is derived from an EMBL/GenBank/DDBJ whole genome shotgun (WGS) entry which is preliminary data.</text>
</comment>
<sequence length="88" mass="9286">MLLLILFAGCLATCAAQTTNSFPTVQATSVVAPGLNANVVAFLQAAVTSHYALNETTIGPALLQLYTLIQDLQPSVNVRVTVKNITRV</sequence>
<reference evidence="2 3" key="1">
    <citation type="submission" date="2019-01" db="EMBL/GenBank/DDBJ databases">
        <title>A chromosome-scale genome assembly of the yellow perch, Perca flavescens.</title>
        <authorList>
            <person name="Feron R."/>
            <person name="Morvezen R."/>
            <person name="Bestin A."/>
            <person name="Haffray P."/>
            <person name="Klopp C."/>
            <person name="Zahm M."/>
            <person name="Cabau C."/>
            <person name="Roques C."/>
            <person name="Donnadieu C."/>
            <person name="Bouchez O."/>
            <person name="Christie M."/>
            <person name="Larson W."/>
            <person name="Guiguen Y."/>
        </authorList>
    </citation>
    <scope>NUCLEOTIDE SEQUENCE [LARGE SCALE GENOMIC DNA]</scope>
    <source>
        <strain evidence="2">YP-PL-M2</strain>
        <tissue evidence="2">Blood</tissue>
    </source>
</reference>
<feature type="chain" id="PRO_5019738039" evidence="1">
    <location>
        <begin position="17"/>
        <end position="88"/>
    </location>
</feature>
<evidence type="ECO:0000313" key="2">
    <source>
        <dbReference type="EMBL" id="TDH06037.1"/>
    </source>
</evidence>